<organism evidence="2 3">
    <name type="scientific">Caballeronia mineralivorans PML1(12)</name>
    <dbReference type="NCBI Taxonomy" id="908627"/>
    <lineage>
        <taxon>Bacteria</taxon>
        <taxon>Pseudomonadati</taxon>
        <taxon>Pseudomonadota</taxon>
        <taxon>Betaproteobacteria</taxon>
        <taxon>Burkholderiales</taxon>
        <taxon>Burkholderiaceae</taxon>
        <taxon>Caballeronia</taxon>
    </lineage>
</organism>
<evidence type="ECO:0000313" key="2">
    <source>
        <dbReference type="EMBL" id="KLU24533.1"/>
    </source>
</evidence>
<evidence type="ECO:0000259" key="1">
    <source>
        <dbReference type="Pfam" id="PF07883"/>
    </source>
</evidence>
<dbReference type="RefSeq" id="WP_047848365.1">
    <property type="nucleotide sequence ID" value="NZ_AEJF01000123.1"/>
</dbReference>
<reference evidence="2 3" key="1">
    <citation type="journal article" date="2015" name="Genome Announc.">
        <title>Draft Genome Sequence of Burkholderia sp. Strain PML1(12), an Ectomycorrhizosphere-Inhabiting Bacterium with Effective Mineral-Weathering Ability.</title>
        <authorList>
            <person name="Uroz S."/>
            <person name="Oger P."/>
        </authorList>
    </citation>
    <scope>NUCLEOTIDE SEQUENCE [LARGE SCALE GENOMIC DNA]</scope>
    <source>
        <strain evidence="3">PML1(12)</strain>
    </source>
</reference>
<keyword evidence="3" id="KW-1185">Reference proteome</keyword>
<name>A0A0J1FX76_9BURK</name>
<gene>
    <name evidence="2" type="ORF">EOS_19720</name>
</gene>
<evidence type="ECO:0000313" key="3">
    <source>
        <dbReference type="Proteomes" id="UP000035963"/>
    </source>
</evidence>
<dbReference type="AlphaFoldDB" id="A0A0J1FX76"/>
<feature type="domain" description="Cupin type-2" evidence="1">
    <location>
        <begin position="21"/>
        <end position="91"/>
    </location>
</feature>
<dbReference type="CDD" id="cd06982">
    <property type="entry name" value="cupin_BauB-like"/>
    <property type="match status" value="1"/>
</dbReference>
<dbReference type="OrthoDB" id="9800684at2"/>
<dbReference type="InterPro" id="IPR014710">
    <property type="entry name" value="RmlC-like_jellyroll"/>
</dbReference>
<sequence>MTRTPAVPTQQVLNERAIVTEWRFAPGTETGWHVHGHDYIVVPQTDGELLLETKTGNRVSELHAGQSYAGLKGVEHNVVNASEHEVVFVEIEIL</sequence>
<dbReference type="Pfam" id="PF07883">
    <property type="entry name" value="Cupin_2"/>
    <property type="match status" value="1"/>
</dbReference>
<accession>A0A0J1FX76</accession>
<dbReference type="SUPFAM" id="SSF51182">
    <property type="entry name" value="RmlC-like cupins"/>
    <property type="match status" value="1"/>
</dbReference>
<protein>
    <submittedName>
        <fullName evidence="2">Cupin</fullName>
    </submittedName>
</protein>
<dbReference type="Proteomes" id="UP000035963">
    <property type="component" value="Unassembled WGS sequence"/>
</dbReference>
<dbReference type="InterPro" id="IPR013096">
    <property type="entry name" value="Cupin_2"/>
</dbReference>
<proteinExistence type="predicted"/>
<dbReference type="PATRIC" id="fig|908627.4.peg.4417"/>
<comment type="caution">
    <text evidence="2">The sequence shown here is derived from an EMBL/GenBank/DDBJ whole genome shotgun (WGS) entry which is preliminary data.</text>
</comment>
<dbReference type="EMBL" id="AEJF01000123">
    <property type="protein sequence ID" value="KLU24533.1"/>
    <property type="molecule type" value="Genomic_DNA"/>
</dbReference>
<dbReference type="Gene3D" id="2.60.120.10">
    <property type="entry name" value="Jelly Rolls"/>
    <property type="match status" value="1"/>
</dbReference>
<dbReference type="InterPro" id="IPR011051">
    <property type="entry name" value="RmlC_Cupin_sf"/>
</dbReference>